<dbReference type="NCBIfam" id="TIGR00654">
    <property type="entry name" value="PhzF_family"/>
    <property type="match status" value="1"/>
</dbReference>
<keyword evidence="2" id="KW-0413">Isomerase</keyword>
<feature type="active site" evidence="3">
    <location>
        <position position="46"/>
    </location>
</feature>
<dbReference type="Pfam" id="PF02567">
    <property type="entry name" value="PhzC-PhzF"/>
    <property type="match status" value="1"/>
</dbReference>
<organism evidence="4 5">
    <name type="scientific">Sandarakinorhabdus glacialis</name>
    <dbReference type="NCBI Taxonomy" id="1614636"/>
    <lineage>
        <taxon>Bacteria</taxon>
        <taxon>Pseudomonadati</taxon>
        <taxon>Pseudomonadota</taxon>
        <taxon>Alphaproteobacteria</taxon>
        <taxon>Sphingomonadales</taxon>
        <taxon>Sphingosinicellaceae</taxon>
        <taxon>Sandarakinorhabdus</taxon>
    </lineage>
</organism>
<dbReference type="AlphaFoldDB" id="A0A916ZNT8"/>
<dbReference type="PANTHER" id="PTHR13774">
    <property type="entry name" value="PHENAZINE BIOSYNTHESIS PROTEIN"/>
    <property type="match status" value="1"/>
</dbReference>
<dbReference type="GO" id="GO:0005737">
    <property type="term" value="C:cytoplasm"/>
    <property type="evidence" value="ECO:0007669"/>
    <property type="project" value="TreeGrafter"/>
</dbReference>
<evidence type="ECO:0000313" key="5">
    <source>
        <dbReference type="Proteomes" id="UP000635071"/>
    </source>
</evidence>
<comment type="caution">
    <text evidence="4">The sequence shown here is derived from an EMBL/GenBank/DDBJ whole genome shotgun (WGS) entry which is preliminary data.</text>
</comment>
<dbReference type="GO" id="GO:0016853">
    <property type="term" value="F:isomerase activity"/>
    <property type="evidence" value="ECO:0007669"/>
    <property type="project" value="UniProtKB-KW"/>
</dbReference>
<evidence type="ECO:0000256" key="3">
    <source>
        <dbReference type="PIRSR" id="PIRSR016184-1"/>
    </source>
</evidence>
<dbReference type="InterPro" id="IPR003719">
    <property type="entry name" value="Phenazine_PhzF-like"/>
</dbReference>
<evidence type="ECO:0000256" key="2">
    <source>
        <dbReference type="ARBA" id="ARBA00023235"/>
    </source>
</evidence>
<dbReference type="RefSeq" id="WP_188761972.1">
    <property type="nucleotide sequence ID" value="NZ_BMJM01000003.1"/>
</dbReference>
<name>A0A916ZNT8_9SPHN</name>
<proteinExistence type="inferred from homology"/>
<comment type="similarity">
    <text evidence="1">Belongs to the PhzF family.</text>
</comment>
<gene>
    <name evidence="4" type="ORF">GCM10011529_11460</name>
</gene>
<sequence>MRIPFTQIDAFADAPFGGNPAAVMPLAGWLPDAILQAIAQENNLAETAFIVPCADPETADFDLRWFTPGVEVALCGHATLAAGHLVLSSVAGMEKVRFSTNKAGVLTVGRGASGYEMALPSWPAADAITGSALAAIGAALGAVPDEVWGRGSDYRVAVFGSAAEVRALDPDFRAIIALFTGRDLQLIATAPGAGDASGADVVSRVFVPEAGVDEDSVTGSAHAIITSYWARRLGRDAFSAYQASARGGRVGCRLDGEQVVLSGSARTVIEGEFILD</sequence>
<evidence type="ECO:0000256" key="1">
    <source>
        <dbReference type="ARBA" id="ARBA00008270"/>
    </source>
</evidence>
<reference evidence="4" key="1">
    <citation type="journal article" date="2014" name="Int. J. Syst. Evol. Microbiol.">
        <title>Complete genome sequence of Corynebacterium casei LMG S-19264T (=DSM 44701T), isolated from a smear-ripened cheese.</title>
        <authorList>
            <consortium name="US DOE Joint Genome Institute (JGI-PGF)"/>
            <person name="Walter F."/>
            <person name="Albersmeier A."/>
            <person name="Kalinowski J."/>
            <person name="Ruckert C."/>
        </authorList>
    </citation>
    <scope>NUCLEOTIDE SEQUENCE</scope>
    <source>
        <strain evidence="4">CGMCC 1.15519</strain>
    </source>
</reference>
<accession>A0A916ZNT8</accession>
<evidence type="ECO:0000313" key="4">
    <source>
        <dbReference type="EMBL" id="GGE06765.1"/>
    </source>
</evidence>
<reference evidence="4" key="2">
    <citation type="submission" date="2020-09" db="EMBL/GenBank/DDBJ databases">
        <authorList>
            <person name="Sun Q."/>
            <person name="Zhou Y."/>
        </authorList>
    </citation>
    <scope>NUCLEOTIDE SEQUENCE</scope>
    <source>
        <strain evidence="4">CGMCC 1.15519</strain>
    </source>
</reference>
<dbReference type="Proteomes" id="UP000635071">
    <property type="component" value="Unassembled WGS sequence"/>
</dbReference>
<dbReference type="PIRSF" id="PIRSF016184">
    <property type="entry name" value="PhzC_PhzF"/>
    <property type="match status" value="1"/>
</dbReference>
<protein>
    <submittedName>
        <fullName evidence="4">Phenazine biosynthesis protein</fullName>
    </submittedName>
</protein>
<dbReference type="EMBL" id="BMJM01000003">
    <property type="protein sequence ID" value="GGE06765.1"/>
    <property type="molecule type" value="Genomic_DNA"/>
</dbReference>
<dbReference type="Gene3D" id="3.10.310.10">
    <property type="entry name" value="Diaminopimelate Epimerase, Chain A, domain 1"/>
    <property type="match status" value="2"/>
</dbReference>
<dbReference type="PANTHER" id="PTHR13774:SF17">
    <property type="entry name" value="PHENAZINE BIOSYNTHESIS-LIKE DOMAIN-CONTAINING PROTEIN"/>
    <property type="match status" value="1"/>
</dbReference>
<keyword evidence="5" id="KW-1185">Reference proteome</keyword>
<dbReference type="SUPFAM" id="SSF54506">
    <property type="entry name" value="Diaminopimelate epimerase-like"/>
    <property type="match status" value="1"/>
</dbReference>